<keyword evidence="5" id="KW-1185">Reference proteome</keyword>
<reference evidence="3 5" key="2">
    <citation type="journal article" date="2013" name="Nature">
        <title>Insights into bilaterian evolution from three spiralian genomes.</title>
        <authorList>
            <person name="Simakov O."/>
            <person name="Marletaz F."/>
            <person name="Cho S.J."/>
            <person name="Edsinger-Gonzales E."/>
            <person name="Havlak P."/>
            <person name="Hellsten U."/>
            <person name="Kuo D.H."/>
            <person name="Larsson T."/>
            <person name="Lv J."/>
            <person name="Arendt D."/>
            <person name="Savage R."/>
            <person name="Osoegawa K."/>
            <person name="de Jong P."/>
            <person name="Grimwood J."/>
            <person name="Chapman J.A."/>
            <person name="Shapiro H."/>
            <person name="Aerts A."/>
            <person name="Otillar R.P."/>
            <person name="Terry A.Y."/>
            <person name="Boore J.L."/>
            <person name="Grigoriev I.V."/>
            <person name="Lindberg D.R."/>
            <person name="Seaver E.C."/>
            <person name="Weisblat D.A."/>
            <person name="Putnam N.H."/>
            <person name="Rokhsar D.S."/>
        </authorList>
    </citation>
    <scope>NUCLEOTIDE SEQUENCE</scope>
    <source>
        <strain evidence="3 5">I ESC-2004</strain>
    </source>
</reference>
<reference evidence="4" key="3">
    <citation type="submission" date="2015-06" db="UniProtKB">
        <authorList>
            <consortium name="EnsemblMetazoa"/>
        </authorList>
    </citation>
    <scope>IDENTIFICATION</scope>
</reference>
<dbReference type="Gene3D" id="3.80.10.10">
    <property type="entry name" value="Ribonuclease Inhibitor"/>
    <property type="match status" value="2"/>
</dbReference>
<organism evidence="3">
    <name type="scientific">Capitella teleta</name>
    <name type="common">Polychaete worm</name>
    <dbReference type="NCBI Taxonomy" id="283909"/>
    <lineage>
        <taxon>Eukaryota</taxon>
        <taxon>Metazoa</taxon>
        <taxon>Spiralia</taxon>
        <taxon>Lophotrochozoa</taxon>
        <taxon>Annelida</taxon>
        <taxon>Polychaeta</taxon>
        <taxon>Sedentaria</taxon>
        <taxon>Scolecida</taxon>
        <taxon>Capitellidae</taxon>
        <taxon>Capitella</taxon>
    </lineage>
</organism>
<dbReference type="PANTHER" id="PTHR45617:SF181">
    <property type="entry name" value="LP04042P"/>
    <property type="match status" value="1"/>
</dbReference>
<dbReference type="PROSITE" id="PS51450">
    <property type="entry name" value="LRR"/>
    <property type="match status" value="1"/>
</dbReference>
<dbReference type="HOGENOM" id="CLU_074440_3_0_1"/>
<dbReference type="EMBL" id="KB293439">
    <property type="protein sequence ID" value="ELU15951.1"/>
    <property type="molecule type" value="Genomic_DNA"/>
</dbReference>
<accession>R7VI14</accession>
<dbReference type="OrthoDB" id="8948968at2759"/>
<dbReference type="PANTHER" id="PTHR45617">
    <property type="entry name" value="LEUCINE RICH REPEAT FAMILY PROTEIN"/>
    <property type="match status" value="1"/>
</dbReference>
<dbReference type="EMBL" id="AMQN01017713">
    <property type="status" value="NOT_ANNOTATED_CDS"/>
    <property type="molecule type" value="Genomic_DNA"/>
</dbReference>
<evidence type="ECO:0000256" key="1">
    <source>
        <dbReference type="ARBA" id="ARBA00022614"/>
    </source>
</evidence>
<evidence type="ECO:0008006" key="6">
    <source>
        <dbReference type="Google" id="ProtNLM"/>
    </source>
</evidence>
<dbReference type="SMART" id="SM00369">
    <property type="entry name" value="LRR_TYP"/>
    <property type="match status" value="3"/>
</dbReference>
<gene>
    <name evidence="3" type="ORF">CAPTEDRAFT_91102</name>
</gene>
<dbReference type="STRING" id="283909.R7VI14"/>
<keyword evidence="1" id="KW-0433">Leucine-rich repeat</keyword>
<dbReference type="InterPro" id="IPR001611">
    <property type="entry name" value="Leu-rich_rpt"/>
</dbReference>
<evidence type="ECO:0000313" key="4">
    <source>
        <dbReference type="EnsemblMetazoa" id="CapteP91102"/>
    </source>
</evidence>
<feature type="non-terminal residue" evidence="3">
    <location>
        <position position="149"/>
    </location>
</feature>
<protein>
    <recommendedName>
        <fullName evidence="6">LRRNT domain-containing protein</fullName>
    </recommendedName>
</protein>
<dbReference type="AlphaFoldDB" id="R7VI14"/>
<sequence length="149" mass="16326">MDDATFDSTIPLLDPSITELHLHNNELTQIKEDAFQNLRLLTDLNIGMNDIATVSPLAFRGTIIRSLSLASNQLTSFPDLSSIASTIMVIDLYRNQISQLPSDAFANMAALNSIDIPDNFLTSCPDFSSLPATNTLKNLNLNNNEISTI</sequence>
<dbReference type="InterPro" id="IPR032675">
    <property type="entry name" value="LRR_dom_sf"/>
</dbReference>
<evidence type="ECO:0000313" key="3">
    <source>
        <dbReference type="EMBL" id="ELU15951.1"/>
    </source>
</evidence>
<name>R7VI14_CAPTE</name>
<dbReference type="Pfam" id="PF13855">
    <property type="entry name" value="LRR_8"/>
    <property type="match status" value="1"/>
</dbReference>
<proteinExistence type="predicted"/>
<evidence type="ECO:0000256" key="2">
    <source>
        <dbReference type="ARBA" id="ARBA00022737"/>
    </source>
</evidence>
<dbReference type="InterPro" id="IPR003591">
    <property type="entry name" value="Leu-rich_rpt_typical-subtyp"/>
</dbReference>
<dbReference type="EnsemblMetazoa" id="CapteT91102">
    <property type="protein sequence ID" value="CapteP91102"/>
    <property type="gene ID" value="CapteG91102"/>
</dbReference>
<keyword evidence="2" id="KW-0677">Repeat</keyword>
<dbReference type="Proteomes" id="UP000014760">
    <property type="component" value="Unassembled WGS sequence"/>
</dbReference>
<reference evidence="5" key="1">
    <citation type="submission" date="2012-12" db="EMBL/GenBank/DDBJ databases">
        <authorList>
            <person name="Hellsten U."/>
            <person name="Grimwood J."/>
            <person name="Chapman J.A."/>
            <person name="Shapiro H."/>
            <person name="Aerts A."/>
            <person name="Otillar R.P."/>
            <person name="Terry A.Y."/>
            <person name="Boore J.L."/>
            <person name="Simakov O."/>
            <person name="Marletaz F."/>
            <person name="Cho S.-J."/>
            <person name="Edsinger-Gonzales E."/>
            <person name="Havlak P."/>
            <person name="Kuo D.-H."/>
            <person name="Larsson T."/>
            <person name="Lv J."/>
            <person name="Arendt D."/>
            <person name="Savage R."/>
            <person name="Osoegawa K."/>
            <person name="de Jong P."/>
            <person name="Lindberg D.R."/>
            <person name="Seaver E.C."/>
            <person name="Weisblat D.A."/>
            <person name="Putnam N.H."/>
            <person name="Grigoriev I.V."/>
            <person name="Rokhsar D.S."/>
        </authorList>
    </citation>
    <scope>NUCLEOTIDE SEQUENCE</scope>
    <source>
        <strain evidence="5">I ESC-2004</strain>
    </source>
</reference>
<evidence type="ECO:0000313" key="5">
    <source>
        <dbReference type="Proteomes" id="UP000014760"/>
    </source>
</evidence>
<dbReference type="SUPFAM" id="SSF52058">
    <property type="entry name" value="L domain-like"/>
    <property type="match status" value="1"/>
</dbReference>